<dbReference type="InterPro" id="IPR036098">
    <property type="entry name" value="Thymidylate_synthase_ThyX_sf"/>
</dbReference>
<evidence type="ECO:0000313" key="1">
    <source>
        <dbReference type="EMBL" id="DAF53096.1"/>
    </source>
</evidence>
<dbReference type="CDD" id="cd20175">
    <property type="entry name" value="ThyX"/>
    <property type="match status" value="1"/>
</dbReference>
<dbReference type="EMBL" id="BK032647">
    <property type="protein sequence ID" value="DAF53096.1"/>
    <property type="molecule type" value="Genomic_DNA"/>
</dbReference>
<reference evidence="1" key="1">
    <citation type="journal article" date="2021" name="Proc. Natl. Acad. Sci. U.S.A.">
        <title>A Catalog of Tens of Thousands of Viruses from Human Metagenomes Reveals Hidden Associations with Chronic Diseases.</title>
        <authorList>
            <person name="Tisza M.J."/>
            <person name="Buck C.B."/>
        </authorList>
    </citation>
    <scope>NUCLEOTIDE SEQUENCE</scope>
    <source>
        <strain evidence="1">CtLdn10</strain>
    </source>
</reference>
<dbReference type="SUPFAM" id="SSF69796">
    <property type="entry name" value="Thymidylate synthase-complementing protein Thy1"/>
    <property type="match status" value="2"/>
</dbReference>
<proteinExistence type="predicted"/>
<organism evidence="1">
    <name type="scientific">Siphoviridae sp. ctLdn10</name>
    <dbReference type="NCBI Taxonomy" id="2827847"/>
    <lineage>
        <taxon>Viruses</taxon>
        <taxon>Duplodnaviria</taxon>
        <taxon>Heunggongvirae</taxon>
        <taxon>Uroviricota</taxon>
        <taxon>Caudoviricetes</taxon>
    </lineage>
</organism>
<protein>
    <submittedName>
        <fullName evidence="1">Thymidylate synthase complementing protein</fullName>
    </submittedName>
</protein>
<dbReference type="Gene3D" id="3.30.1360.170">
    <property type="match status" value="2"/>
</dbReference>
<dbReference type="PANTHER" id="PTHR34934:SF1">
    <property type="entry name" value="FLAVIN-DEPENDENT THYMIDYLATE SYNTHASE"/>
    <property type="match status" value="1"/>
</dbReference>
<dbReference type="PANTHER" id="PTHR34934">
    <property type="entry name" value="FLAVIN-DEPENDENT THYMIDYLATE SYNTHASE"/>
    <property type="match status" value="1"/>
</dbReference>
<dbReference type="Pfam" id="PF02511">
    <property type="entry name" value="Thy1"/>
    <property type="match status" value="1"/>
</dbReference>
<dbReference type="GO" id="GO:0004799">
    <property type="term" value="F:thymidylate synthase activity"/>
    <property type="evidence" value="ECO:0007669"/>
    <property type="project" value="TreeGrafter"/>
</dbReference>
<dbReference type="GO" id="GO:0050797">
    <property type="term" value="F:thymidylate synthase (FAD) activity"/>
    <property type="evidence" value="ECO:0007669"/>
    <property type="project" value="InterPro"/>
</dbReference>
<sequence>MKLIEPDVELWNPLEPWQEKVARAARLCYGNETGSKTAEEMCTMLKRRGHLSMFRHGTLYFVVKGHPITKNTFLRLSFSPYVGVRNVIDWKDGSRVYFVSMNLQYALEHIQTLKALKDYNVSLAEFIIQAKRLRLFSALFLIRYTLCLTTQISTSRELNRTSPNNIAEQSTRYVNFGKRGGITICKPHWYEGAGQWQRLAAKTLWKIADVTYRWLQRLGMKPEDARGILPLDTATRVVYTYSVPEWKAILALRLKGTTGKPHPNARLIAEKICNELLETIWITTGCKINLV</sequence>
<accession>A0A8S5SQ89</accession>
<dbReference type="GO" id="GO:0050660">
    <property type="term" value="F:flavin adenine dinucleotide binding"/>
    <property type="evidence" value="ECO:0007669"/>
    <property type="project" value="InterPro"/>
</dbReference>
<dbReference type="InterPro" id="IPR003669">
    <property type="entry name" value="Thymidylate_synthase_ThyX"/>
</dbReference>
<dbReference type="GO" id="GO:0006231">
    <property type="term" value="P:dTMP biosynthetic process"/>
    <property type="evidence" value="ECO:0007669"/>
    <property type="project" value="InterPro"/>
</dbReference>
<dbReference type="GO" id="GO:0070402">
    <property type="term" value="F:NADPH binding"/>
    <property type="evidence" value="ECO:0007669"/>
    <property type="project" value="TreeGrafter"/>
</dbReference>
<dbReference type="PROSITE" id="PS51331">
    <property type="entry name" value="THYX"/>
    <property type="match status" value="1"/>
</dbReference>
<name>A0A8S5SQ89_9CAUD</name>